<keyword evidence="2" id="KW-1185">Reference proteome</keyword>
<comment type="caution">
    <text evidence="1">The sequence shown here is derived from an EMBL/GenBank/DDBJ whole genome shotgun (WGS) entry which is preliminary data.</text>
</comment>
<evidence type="ECO:0000313" key="1">
    <source>
        <dbReference type="EMBL" id="KAJ1899705.1"/>
    </source>
</evidence>
<reference evidence="1" key="1">
    <citation type="submission" date="2022-07" db="EMBL/GenBank/DDBJ databases">
        <title>Phylogenomic reconstructions and comparative analyses of Kickxellomycotina fungi.</title>
        <authorList>
            <person name="Reynolds N.K."/>
            <person name="Stajich J.E."/>
            <person name="Barry K."/>
            <person name="Grigoriev I.V."/>
            <person name="Crous P."/>
            <person name="Smith M.E."/>
        </authorList>
    </citation>
    <scope>NUCLEOTIDE SEQUENCE</scope>
    <source>
        <strain evidence="1">Benny 63K</strain>
    </source>
</reference>
<accession>A0ACC1IRV1</accession>
<evidence type="ECO:0000313" key="2">
    <source>
        <dbReference type="Proteomes" id="UP001150581"/>
    </source>
</evidence>
<sequence>MQSAQMQSAVVKLVLSGDTLILRGAQRGNQPPPERTLGLSFISAPHLGNSKRSQADDAFAFEAREFLRRRAAGKPVRFAVRHKTAGGREFGSAYIDGSTEDIAVALVREGWAQVTEQTRTRMRRGMAPEEEDAVAALVEEEGGARARKRGMWAARGDERPRLPLFDGDAAAFAQAQRGKDLRATVEQVRDAATLRVTLHLPQAHQSIVLQLAGVRAPAAAHADAPAPFADEARFHVELRLLQQDVRVRLAAATAQGGGFVGTVVHPAGDIAEWLVAAGYARTADWSAPHVEGGVARLRELERAAQAKRLKIWRDHVAAAPAAPRSARAFDATVLRVVSGDTLLVRSAASGAEREVQLASVRQPRAADAAQGGYAERAREQLRRWCIGRAVSVAVDYTRPPQEGFRARDCATVHLPGGGGDLGERLVRQGLATVLRHRSDDLQRASGYDELLAAAAHALATKAGLHSGKPLPPAKLADASESAARARSFVSNWQRSGRIPCVVDHVAAGARLRLVVPKENTRLALVLAGVRCPRAPRGSEEAGEPGGAEALALAVRVAMQRNAEFEVEGIDKAGAFIGSLWLSKEQSLAEELLAEGLASVHAFSADQSPHSARLYAAEERAKRNGKGMWAEAQAEAPAPASAQQAPVAQQAQPKATAAAAAAAASASAGVLAPRFEFLDVVVSDISPTDPTTFYVQIAHPSKITELETLMADLSVAPKPATEFVPKAGQLVSACYTIGDEWHRARIRSVGATKRDIEVSYIDFGNTEILPLDRIRPLPAAFSQHPAFAQEARFAFLRLPSLNDGFAKDYVQDALAELRPLVEGRSLVANVEAREPSGLLHLTLYDPKLGRPLLEKSVNGEIAAAGFAVADKAALAAKHDPQAVLKIQAIAEDARAARRGIWEYGDVTADE</sequence>
<protein>
    <submittedName>
        <fullName evidence="1">Uncharacterized protein</fullName>
    </submittedName>
</protein>
<name>A0ACC1IRV1_9FUNG</name>
<organism evidence="1 2">
    <name type="scientific">Kickxella alabastrina</name>
    <dbReference type="NCBI Taxonomy" id="61397"/>
    <lineage>
        <taxon>Eukaryota</taxon>
        <taxon>Fungi</taxon>
        <taxon>Fungi incertae sedis</taxon>
        <taxon>Zoopagomycota</taxon>
        <taxon>Kickxellomycotina</taxon>
        <taxon>Kickxellomycetes</taxon>
        <taxon>Kickxellales</taxon>
        <taxon>Kickxellaceae</taxon>
        <taxon>Kickxella</taxon>
    </lineage>
</organism>
<proteinExistence type="predicted"/>
<gene>
    <name evidence="1" type="ORF">LPJ66_001938</name>
</gene>
<dbReference type="EMBL" id="JANBPG010000132">
    <property type="protein sequence ID" value="KAJ1899705.1"/>
    <property type="molecule type" value="Genomic_DNA"/>
</dbReference>
<dbReference type="Proteomes" id="UP001150581">
    <property type="component" value="Unassembled WGS sequence"/>
</dbReference>